<keyword evidence="3" id="KW-1185">Reference proteome</keyword>
<gene>
    <name evidence="2" type="ORF">GCM10022256_02220</name>
</gene>
<feature type="region of interest" description="Disordered" evidence="1">
    <location>
        <begin position="1"/>
        <end position="52"/>
    </location>
</feature>
<protein>
    <recommendedName>
        <fullName evidence="4">DUF5709 domain-containing protein</fullName>
    </recommendedName>
</protein>
<evidence type="ECO:0000313" key="3">
    <source>
        <dbReference type="Proteomes" id="UP001501594"/>
    </source>
</evidence>
<feature type="compositionally biased region" description="Basic and acidic residues" evidence="1">
    <location>
        <begin position="1"/>
        <end position="21"/>
    </location>
</feature>
<accession>A0ABP8DX93</accession>
<evidence type="ECO:0000313" key="2">
    <source>
        <dbReference type="EMBL" id="GAA4264610.1"/>
    </source>
</evidence>
<evidence type="ECO:0008006" key="4">
    <source>
        <dbReference type="Google" id="ProtNLM"/>
    </source>
</evidence>
<organism evidence="2 3">
    <name type="scientific">Frondihabitans peucedani</name>
    <dbReference type="NCBI Taxonomy" id="598626"/>
    <lineage>
        <taxon>Bacteria</taxon>
        <taxon>Bacillati</taxon>
        <taxon>Actinomycetota</taxon>
        <taxon>Actinomycetes</taxon>
        <taxon>Micrococcales</taxon>
        <taxon>Microbacteriaceae</taxon>
        <taxon>Frondihabitans</taxon>
    </lineage>
</organism>
<proteinExistence type="predicted"/>
<dbReference type="EMBL" id="BAABAU010000001">
    <property type="protein sequence ID" value="GAA4264610.1"/>
    <property type="molecule type" value="Genomic_DNA"/>
</dbReference>
<sequence>MIERGSTRHNPQLDDELKHESQSLVQGRPGPGHVEEWRQTEGMPDDTDSGEAADALGVVGDLQEAPDGASVVDAADAVAPVESSDDGTVGPDGDFPTADPVVYSTETADAPDGDVPGADGRLETADQEALGADAIGTDSPGSGPVTPETEG</sequence>
<feature type="region of interest" description="Disordered" evidence="1">
    <location>
        <begin position="77"/>
        <end position="151"/>
    </location>
</feature>
<evidence type="ECO:0000256" key="1">
    <source>
        <dbReference type="SAM" id="MobiDB-lite"/>
    </source>
</evidence>
<reference evidence="3" key="1">
    <citation type="journal article" date="2019" name="Int. J. Syst. Evol. Microbiol.">
        <title>The Global Catalogue of Microorganisms (GCM) 10K type strain sequencing project: providing services to taxonomists for standard genome sequencing and annotation.</title>
        <authorList>
            <consortium name="The Broad Institute Genomics Platform"/>
            <consortium name="The Broad Institute Genome Sequencing Center for Infectious Disease"/>
            <person name="Wu L."/>
            <person name="Ma J."/>
        </authorList>
    </citation>
    <scope>NUCLEOTIDE SEQUENCE [LARGE SCALE GENOMIC DNA]</scope>
    <source>
        <strain evidence="3">JCM 17442</strain>
    </source>
</reference>
<name>A0ABP8DX93_9MICO</name>
<feature type="compositionally biased region" description="Low complexity" evidence="1">
    <location>
        <begin position="108"/>
        <end position="119"/>
    </location>
</feature>
<dbReference type="Proteomes" id="UP001501594">
    <property type="component" value="Unassembled WGS sequence"/>
</dbReference>
<dbReference type="RefSeq" id="WP_344793198.1">
    <property type="nucleotide sequence ID" value="NZ_BAABAU010000001.1"/>
</dbReference>
<comment type="caution">
    <text evidence="2">The sequence shown here is derived from an EMBL/GenBank/DDBJ whole genome shotgun (WGS) entry which is preliminary data.</text>
</comment>